<dbReference type="Pfam" id="PF03466">
    <property type="entry name" value="LysR_substrate"/>
    <property type="match status" value="1"/>
</dbReference>
<name>A0A1G8TNU0_9GAMM</name>
<protein>
    <submittedName>
        <fullName evidence="6">DNA-binding transcriptional regulator, LysR family</fullName>
    </submittedName>
</protein>
<dbReference type="InterPro" id="IPR000847">
    <property type="entry name" value="LysR_HTH_N"/>
</dbReference>
<dbReference type="InterPro" id="IPR036390">
    <property type="entry name" value="WH_DNA-bd_sf"/>
</dbReference>
<comment type="similarity">
    <text evidence="1">Belongs to the LysR transcriptional regulatory family.</text>
</comment>
<dbReference type="Gene3D" id="1.10.10.10">
    <property type="entry name" value="Winged helix-like DNA-binding domain superfamily/Winged helix DNA-binding domain"/>
    <property type="match status" value="1"/>
</dbReference>
<reference evidence="7" key="1">
    <citation type="submission" date="2016-10" db="EMBL/GenBank/DDBJ databases">
        <authorList>
            <person name="Varghese N."/>
            <person name="Submissions S."/>
        </authorList>
    </citation>
    <scope>NUCLEOTIDE SEQUENCE [LARGE SCALE GENOMIC DNA]</scope>
    <source>
        <strain evidence="7">DSM 23317</strain>
    </source>
</reference>
<keyword evidence="2" id="KW-0805">Transcription regulation</keyword>
<evidence type="ECO:0000256" key="4">
    <source>
        <dbReference type="ARBA" id="ARBA00023163"/>
    </source>
</evidence>
<gene>
    <name evidence="6" type="ORF">SAMN04488540_10841</name>
</gene>
<dbReference type="SUPFAM" id="SSF46785">
    <property type="entry name" value="Winged helix' DNA-binding domain"/>
    <property type="match status" value="1"/>
</dbReference>
<sequence length="299" mass="33643">MKTTSDNMRIFATVVTEGSFTAAAKKLKLSKAAVSQQLKQLESRLGVKLMNRSTRKLSLTEAGQDYFHSCIRVQAEIQAAEERLAELQGQATGTLKVTCSANFGSRHIVPAIIAFKRRYPSIGIEVMMNDQMHELVAENIDVAFRLGPLPASQLVARRVLHCPYLLCASPEYFERHRPPVTIEELSQHNWIIHQLARHPNRINVGIDGKLVEVTVDGDVITDNSLARRQFILEGLGIARVAEVDVREDLAAGTLVRVMDDHDFGSMDLYGVYTDRQLMTHKLRLFLDFVQQWFNPDTGE</sequence>
<dbReference type="InterPro" id="IPR036388">
    <property type="entry name" value="WH-like_DNA-bd_sf"/>
</dbReference>
<dbReference type="CDD" id="cd08422">
    <property type="entry name" value="PBP2_CrgA_like"/>
    <property type="match status" value="1"/>
</dbReference>
<evidence type="ECO:0000259" key="5">
    <source>
        <dbReference type="PROSITE" id="PS50931"/>
    </source>
</evidence>
<dbReference type="InterPro" id="IPR058163">
    <property type="entry name" value="LysR-type_TF_proteobact-type"/>
</dbReference>
<keyword evidence="3 6" id="KW-0238">DNA-binding</keyword>
<feature type="domain" description="HTH lysR-type" evidence="5">
    <location>
        <begin position="1"/>
        <end position="60"/>
    </location>
</feature>
<keyword evidence="4" id="KW-0804">Transcription</keyword>
<dbReference type="Proteomes" id="UP000199527">
    <property type="component" value="Unassembled WGS sequence"/>
</dbReference>
<keyword evidence="7" id="KW-1185">Reference proteome</keyword>
<dbReference type="GO" id="GO:0003700">
    <property type="term" value="F:DNA-binding transcription factor activity"/>
    <property type="evidence" value="ECO:0007669"/>
    <property type="project" value="InterPro"/>
</dbReference>
<dbReference type="AlphaFoldDB" id="A0A1G8TNU0"/>
<dbReference type="PANTHER" id="PTHR30537:SF5">
    <property type="entry name" value="HTH-TYPE TRANSCRIPTIONAL ACTIVATOR TTDR-RELATED"/>
    <property type="match status" value="1"/>
</dbReference>
<organism evidence="6 7">
    <name type="scientific">Ferrimonas sediminum</name>
    <dbReference type="NCBI Taxonomy" id="718193"/>
    <lineage>
        <taxon>Bacteria</taxon>
        <taxon>Pseudomonadati</taxon>
        <taxon>Pseudomonadota</taxon>
        <taxon>Gammaproteobacteria</taxon>
        <taxon>Alteromonadales</taxon>
        <taxon>Ferrimonadaceae</taxon>
        <taxon>Ferrimonas</taxon>
    </lineage>
</organism>
<dbReference type="PRINTS" id="PR00039">
    <property type="entry name" value="HTHLYSR"/>
</dbReference>
<evidence type="ECO:0000256" key="1">
    <source>
        <dbReference type="ARBA" id="ARBA00009437"/>
    </source>
</evidence>
<evidence type="ECO:0000313" key="7">
    <source>
        <dbReference type="Proteomes" id="UP000199527"/>
    </source>
</evidence>
<dbReference type="GO" id="GO:0043565">
    <property type="term" value="F:sequence-specific DNA binding"/>
    <property type="evidence" value="ECO:0007669"/>
    <property type="project" value="TreeGrafter"/>
</dbReference>
<dbReference type="Pfam" id="PF00126">
    <property type="entry name" value="HTH_1"/>
    <property type="match status" value="1"/>
</dbReference>
<dbReference type="EMBL" id="FNEM01000008">
    <property type="protein sequence ID" value="SDJ43221.1"/>
    <property type="molecule type" value="Genomic_DNA"/>
</dbReference>
<dbReference type="PROSITE" id="PS50931">
    <property type="entry name" value="HTH_LYSR"/>
    <property type="match status" value="1"/>
</dbReference>
<accession>A0A1G8TNU0</accession>
<dbReference type="GO" id="GO:0006351">
    <property type="term" value="P:DNA-templated transcription"/>
    <property type="evidence" value="ECO:0007669"/>
    <property type="project" value="TreeGrafter"/>
</dbReference>
<dbReference type="InterPro" id="IPR005119">
    <property type="entry name" value="LysR_subst-bd"/>
</dbReference>
<evidence type="ECO:0000313" key="6">
    <source>
        <dbReference type="EMBL" id="SDJ43221.1"/>
    </source>
</evidence>
<dbReference type="Gene3D" id="3.40.190.290">
    <property type="match status" value="1"/>
</dbReference>
<dbReference type="PANTHER" id="PTHR30537">
    <property type="entry name" value="HTH-TYPE TRANSCRIPTIONAL REGULATOR"/>
    <property type="match status" value="1"/>
</dbReference>
<evidence type="ECO:0000256" key="3">
    <source>
        <dbReference type="ARBA" id="ARBA00023125"/>
    </source>
</evidence>
<dbReference type="FunFam" id="1.10.10.10:FF:000001">
    <property type="entry name" value="LysR family transcriptional regulator"/>
    <property type="match status" value="1"/>
</dbReference>
<dbReference type="SUPFAM" id="SSF53850">
    <property type="entry name" value="Periplasmic binding protein-like II"/>
    <property type="match status" value="1"/>
</dbReference>
<evidence type="ECO:0000256" key="2">
    <source>
        <dbReference type="ARBA" id="ARBA00023015"/>
    </source>
</evidence>
<proteinExistence type="inferred from homology"/>